<accession>A0A2P6MVY2</accession>
<dbReference type="STRING" id="1890364.A0A2P6MVY2"/>
<feature type="compositionally biased region" description="Basic and acidic residues" evidence="1">
    <location>
        <begin position="205"/>
        <end position="216"/>
    </location>
</feature>
<gene>
    <name evidence="2" type="ORF">PROFUN_08800</name>
</gene>
<evidence type="ECO:0000313" key="2">
    <source>
        <dbReference type="EMBL" id="PRP75806.1"/>
    </source>
</evidence>
<dbReference type="EMBL" id="MDYQ01000362">
    <property type="protein sequence ID" value="PRP75806.1"/>
    <property type="molecule type" value="Genomic_DNA"/>
</dbReference>
<organism evidence="2 3">
    <name type="scientific">Planoprotostelium fungivorum</name>
    <dbReference type="NCBI Taxonomy" id="1890364"/>
    <lineage>
        <taxon>Eukaryota</taxon>
        <taxon>Amoebozoa</taxon>
        <taxon>Evosea</taxon>
        <taxon>Variosea</taxon>
        <taxon>Cavosteliida</taxon>
        <taxon>Cavosteliaceae</taxon>
        <taxon>Planoprotostelium</taxon>
    </lineage>
</organism>
<name>A0A2P6MVY2_9EUKA</name>
<evidence type="ECO:0000313" key="3">
    <source>
        <dbReference type="Proteomes" id="UP000241769"/>
    </source>
</evidence>
<reference evidence="2 3" key="1">
    <citation type="journal article" date="2018" name="Genome Biol. Evol.">
        <title>Multiple Roots of Fruiting Body Formation in Amoebozoa.</title>
        <authorList>
            <person name="Hillmann F."/>
            <person name="Forbes G."/>
            <person name="Novohradska S."/>
            <person name="Ferling I."/>
            <person name="Riege K."/>
            <person name="Groth M."/>
            <person name="Westermann M."/>
            <person name="Marz M."/>
            <person name="Spaller T."/>
            <person name="Winckler T."/>
            <person name="Schaap P."/>
            <person name="Glockner G."/>
        </authorList>
    </citation>
    <scope>NUCLEOTIDE SEQUENCE [LARGE SCALE GENOMIC DNA]</scope>
    <source>
        <strain evidence="2 3">Jena</strain>
    </source>
</reference>
<dbReference type="Proteomes" id="UP000241769">
    <property type="component" value="Unassembled WGS sequence"/>
</dbReference>
<dbReference type="CDD" id="cd00167">
    <property type="entry name" value="SANT"/>
    <property type="match status" value="1"/>
</dbReference>
<dbReference type="PANTHER" id="PTHR41733:SF1">
    <property type="entry name" value="CHROMOSOME UNDETERMINED SCAFFOLD_30, WHOLE GENOME SHOTGUN SEQUENCE"/>
    <property type="match status" value="1"/>
</dbReference>
<proteinExistence type="predicted"/>
<evidence type="ECO:0000256" key="1">
    <source>
        <dbReference type="SAM" id="MobiDB-lite"/>
    </source>
</evidence>
<dbReference type="InterPro" id="IPR001005">
    <property type="entry name" value="SANT/Myb"/>
</dbReference>
<keyword evidence="3" id="KW-1185">Reference proteome</keyword>
<protein>
    <recommendedName>
        <fullName evidence="4">Myb-like domain-containing protein</fullName>
    </recommendedName>
</protein>
<evidence type="ECO:0008006" key="4">
    <source>
        <dbReference type="Google" id="ProtNLM"/>
    </source>
</evidence>
<dbReference type="InParanoid" id="A0A2P6MVY2"/>
<dbReference type="OrthoDB" id="608866at2759"/>
<dbReference type="AlphaFoldDB" id="A0A2P6MVY2"/>
<comment type="caution">
    <text evidence="2">The sequence shown here is derived from an EMBL/GenBank/DDBJ whole genome shotgun (WGS) entry which is preliminary data.</text>
</comment>
<dbReference type="PANTHER" id="PTHR41733">
    <property type="entry name" value="UBIQUITIN-ASSOCIATED/TRANSLATION ELONGATION FACTOR EF1B, N-TERMINAL, EUKARYOTE"/>
    <property type="match status" value="1"/>
</dbReference>
<feature type="compositionally biased region" description="Basic and acidic residues" evidence="1">
    <location>
        <begin position="232"/>
        <end position="241"/>
    </location>
</feature>
<feature type="region of interest" description="Disordered" evidence="1">
    <location>
        <begin position="189"/>
        <end position="241"/>
    </location>
</feature>
<sequence>MSRPQMRPNSKVVRSADSPSLWNYTLSPGWTKEEIEVLRLTTMKWGVGCWVKLCKSNCLPGKSASQLNLQLQRLMGQQSLAEYVGVHLDPRDVWASNNEKQGPDYRRKNGCIINTGNNPTREERLVKIEDNRKKFGLTQEQVDAIVIPTLSGSRMSAISNTVWEKKARLKQLKENLKMCEWRLVELNHPGELRPTDRSPASVEDNSSRSPKEMMVERDDDSDFDVVSKLMRHPAETKEKDD</sequence>